<keyword evidence="1" id="KW-0812">Transmembrane</keyword>
<dbReference type="AlphaFoldDB" id="A0A2H3KX35"/>
<comment type="caution">
    <text evidence="2">The sequence shown here is derived from an EMBL/GenBank/DDBJ whole genome shotgun (WGS) entry which is preliminary data.</text>
</comment>
<proteinExistence type="predicted"/>
<dbReference type="Proteomes" id="UP000220922">
    <property type="component" value="Unassembled WGS sequence"/>
</dbReference>
<evidence type="ECO:0000256" key="1">
    <source>
        <dbReference type="SAM" id="Phobius"/>
    </source>
</evidence>
<reference evidence="2 3" key="1">
    <citation type="submission" date="2016-05" db="EMBL/GenBank/DDBJ databases">
        <authorList>
            <person name="Lavstsen T."/>
            <person name="Jespersen J.S."/>
        </authorList>
    </citation>
    <scope>NUCLEOTIDE SEQUENCE [LARGE SCALE GENOMIC DNA]</scope>
    <source>
        <strain evidence="2 3">B7-9</strain>
    </source>
</reference>
<organism evidence="2 3">
    <name type="scientific">Candidatus Chloroploca asiatica</name>
    <dbReference type="NCBI Taxonomy" id="1506545"/>
    <lineage>
        <taxon>Bacteria</taxon>
        <taxon>Bacillati</taxon>
        <taxon>Chloroflexota</taxon>
        <taxon>Chloroflexia</taxon>
        <taxon>Chloroflexales</taxon>
        <taxon>Chloroflexineae</taxon>
        <taxon>Oscillochloridaceae</taxon>
        <taxon>Candidatus Chloroploca</taxon>
    </lineage>
</organism>
<keyword evidence="1" id="KW-0472">Membrane</keyword>
<gene>
    <name evidence="2" type="ORF">A9Q02_11085</name>
</gene>
<name>A0A2H3KX35_9CHLR</name>
<sequence>MAIVVNIHLLLTDVRLSGASKNSGYLLMNYGEMVRFSLVTIFICILMLIFNLSIKPPGSSLIQNEAFICWVLGMTHIFIVKARKSRFIKDGIPKNLGTFYQTRC</sequence>
<dbReference type="EMBL" id="LYXE01000062">
    <property type="protein sequence ID" value="PDV99970.1"/>
    <property type="molecule type" value="Genomic_DNA"/>
</dbReference>
<accession>A0A2H3KX35</accession>
<evidence type="ECO:0000313" key="2">
    <source>
        <dbReference type="EMBL" id="PDV99970.1"/>
    </source>
</evidence>
<protein>
    <submittedName>
        <fullName evidence="2">Uncharacterized protein</fullName>
    </submittedName>
</protein>
<feature type="transmembrane region" description="Helical" evidence="1">
    <location>
        <begin position="60"/>
        <end position="80"/>
    </location>
</feature>
<feature type="transmembrane region" description="Helical" evidence="1">
    <location>
        <begin position="36"/>
        <end position="54"/>
    </location>
</feature>
<keyword evidence="1" id="KW-1133">Transmembrane helix</keyword>
<keyword evidence="3" id="KW-1185">Reference proteome</keyword>
<evidence type="ECO:0000313" key="3">
    <source>
        <dbReference type="Proteomes" id="UP000220922"/>
    </source>
</evidence>